<dbReference type="Proteomes" id="UP000029492">
    <property type="component" value="Chromosome"/>
</dbReference>
<reference evidence="2 3" key="1">
    <citation type="journal article" date="2014" name="PLoS ONE">
        <title>Genome Information of Methylobacterium oryzae, a Plant-Probiotic Methylotroph in the Phyllosphere.</title>
        <authorList>
            <person name="Kwak M.J."/>
            <person name="Jeong H."/>
            <person name="Madhaiyan M."/>
            <person name="Lee Y."/>
            <person name="Sa T.M."/>
            <person name="Oh T.K."/>
            <person name="Kim J.F."/>
        </authorList>
    </citation>
    <scope>NUCLEOTIDE SEQUENCE [LARGE SCALE GENOMIC DNA]</scope>
    <source>
        <strain evidence="2 3">CBMB20</strain>
    </source>
</reference>
<feature type="region of interest" description="Disordered" evidence="1">
    <location>
        <begin position="1"/>
        <end position="33"/>
    </location>
</feature>
<protein>
    <submittedName>
        <fullName evidence="2">Protein of unassigned function</fullName>
    </submittedName>
</protein>
<gene>
    <name evidence="2" type="ORF">MOC_3786</name>
</gene>
<dbReference type="HOGENOM" id="CLU_3027125_0_0_5"/>
<evidence type="ECO:0000313" key="3">
    <source>
        <dbReference type="Proteomes" id="UP000029492"/>
    </source>
</evidence>
<accession>A0A089NUD7</accession>
<dbReference type="EMBL" id="CP003811">
    <property type="protein sequence ID" value="AIQ91541.1"/>
    <property type="molecule type" value="Genomic_DNA"/>
</dbReference>
<name>A0A089NUD7_9HYPH</name>
<dbReference type="AlphaFoldDB" id="A0A089NUD7"/>
<dbReference type="STRING" id="693986.MOC_3786"/>
<dbReference type="KEGG" id="mor:MOC_3786"/>
<proteinExistence type="predicted"/>
<sequence>MTLTMSGWADAGKQAKQLTAASMAPDKADSAGDRRAIMTPSEALQQMPRSVRMFT</sequence>
<evidence type="ECO:0000313" key="2">
    <source>
        <dbReference type="EMBL" id="AIQ91541.1"/>
    </source>
</evidence>
<evidence type="ECO:0000256" key="1">
    <source>
        <dbReference type="SAM" id="MobiDB-lite"/>
    </source>
</evidence>
<keyword evidence="3" id="KW-1185">Reference proteome</keyword>
<organism evidence="2 3">
    <name type="scientific">Methylobacterium oryzae CBMB20</name>
    <dbReference type="NCBI Taxonomy" id="693986"/>
    <lineage>
        <taxon>Bacteria</taxon>
        <taxon>Pseudomonadati</taxon>
        <taxon>Pseudomonadota</taxon>
        <taxon>Alphaproteobacteria</taxon>
        <taxon>Hyphomicrobiales</taxon>
        <taxon>Methylobacteriaceae</taxon>
        <taxon>Methylobacterium</taxon>
    </lineage>
</organism>